<name>A0A8J2WKX0_9CRUS</name>
<evidence type="ECO:0008006" key="4">
    <source>
        <dbReference type="Google" id="ProtNLM"/>
    </source>
</evidence>
<proteinExistence type="predicted"/>
<keyword evidence="3" id="KW-1185">Reference proteome</keyword>
<reference evidence="2" key="1">
    <citation type="submission" date="2021-11" db="EMBL/GenBank/DDBJ databases">
        <authorList>
            <person name="Schell T."/>
        </authorList>
    </citation>
    <scope>NUCLEOTIDE SEQUENCE</scope>
    <source>
        <strain evidence="2">M5</strain>
    </source>
</reference>
<dbReference type="InterPro" id="IPR016186">
    <property type="entry name" value="C-type_lectin-like/link_sf"/>
</dbReference>
<accession>A0A8J2WKX0</accession>
<evidence type="ECO:0000313" key="2">
    <source>
        <dbReference type="EMBL" id="CAH0109892.1"/>
    </source>
</evidence>
<dbReference type="Gene3D" id="3.10.100.10">
    <property type="entry name" value="Mannose-Binding Protein A, subunit A"/>
    <property type="match status" value="1"/>
</dbReference>
<dbReference type="AlphaFoldDB" id="A0A8J2WKX0"/>
<comment type="caution">
    <text evidence="2">The sequence shown here is derived from an EMBL/GenBank/DDBJ whole genome shotgun (WGS) entry which is preliminary data.</text>
</comment>
<keyword evidence="1" id="KW-1133">Transmembrane helix</keyword>
<dbReference type="InterPro" id="IPR016187">
    <property type="entry name" value="CTDL_fold"/>
</dbReference>
<dbReference type="EMBL" id="CAKKLH010000296">
    <property type="protein sequence ID" value="CAH0109892.1"/>
    <property type="molecule type" value="Genomic_DNA"/>
</dbReference>
<keyword evidence="1" id="KW-0472">Membrane</keyword>
<dbReference type="OrthoDB" id="6336904at2759"/>
<evidence type="ECO:0000256" key="1">
    <source>
        <dbReference type="SAM" id="Phobius"/>
    </source>
</evidence>
<keyword evidence="1" id="KW-0812">Transmembrane</keyword>
<dbReference type="SUPFAM" id="SSF56436">
    <property type="entry name" value="C-type lectin-like"/>
    <property type="match status" value="1"/>
</dbReference>
<gene>
    <name evidence="2" type="ORF">DGAL_LOCUS13382</name>
</gene>
<feature type="transmembrane region" description="Helical" evidence="1">
    <location>
        <begin position="37"/>
        <end position="59"/>
    </location>
</feature>
<evidence type="ECO:0000313" key="3">
    <source>
        <dbReference type="Proteomes" id="UP000789390"/>
    </source>
</evidence>
<organism evidence="2 3">
    <name type="scientific">Daphnia galeata</name>
    <dbReference type="NCBI Taxonomy" id="27404"/>
    <lineage>
        <taxon>Eukaryota</taxon>
        <taxon>Metazoa</taxon>
        <taxon>Ecdysozoa</taxon>
        <taxon>Arthropoda</taxon>
        <taxon>Crustacea</taxon>
        <taxon>Branchiopoda</taxon>
        <taxon>Diplostraca</taxon>
        <taxon>Cladocera</taxon>
        <taxon>Anomopoda</taxon>
        <taxon>Daphniidae</taxon>
        <taxon>Daphnia</taxon>
    </lineage>
</organism>
<sequence length="484" mass="55187">MAEQTIPSDEPTKRYVYQDGTHHRTNLRNPPQWNRSVAIGVLCSALLLIVLIVIGMFFFNDSVVKQVIFNQNTLAPVCRADPGIGYKNFCAEDTLISPDHKYIFHAGRLSFSRAQRACAALPGGGGNLTTIQSEQQEKRFDSRIENLHPILFVNDETVFTGFRKQIWTGGYIDLELDGIRRMRWVDDAGLSEWRQNFCQPKQAMEILKFSLDEFSRYGAITNPLVYIVKDYRATNKGCWQLYSPFVYETEHLEFSFVCQVAKAGLPFVFHRNFLGDFRPTDVKNELLANEYAVFSGRGTYSIARETCQYLASGVQMIAPKTSALDAEINKGVELHSDEIFGEDNGDPQSRKLVWTGGYFNLSSKNPTKIRWADDPDTLLDTAEPASIIGSYFGSGSNKTKDYENFCGTVEYYQGLIKKALNEERYVEDAGCIRERLFLITKDFREDQSVQGCWQVYDSDYLSRNDYKLFLVCKRPYPVLKKEGS</sequence>
<protein>
    <recommendedName>
        <fullName evidence="4">C-type lectin domain-containing protein</fullName>
    </recommendedName>
</protein>
<dbReference type="Proteomes" id="UP000789390">
    <property type="component" value="Unassembled WGS sequence"/>
</dbReference>